<dbReference type="InterPro" id="IPR003593">
    <property type="entry name" value="AAA+_ATPase"/>
</dbReference>
<dbReference type="FunFam" id="3.40.50.300:FF:000050">
    <property type="entry name" value="DNA repair protein RadA"/>
    <property type="match status" value="1"/>
</dbReference>
<dbReference type="Pfam" id="PF13481">
    <property type="entry name" value="AAA_25"/>
    <property type="match status" value="1"/>
</dbReference>
<dbReference type="MEROPS" id="S16.A04"/>
<keyword evidence="8 11" id="KW-0346">Stress response</keyword>
<dbReference type="Gene3D" id="3.30.230.10">
    <property type="match status" value="1"/>
</dbReference>
<dbReference type="InterPro" id="IPR020588">
    <property type="entry name" value="RecA_ATP-bd"/>
</dbReference>
<feature type="short sequence motif" description="RadA KNRFG motif" evidence="11">
    <location>
        <begin position="257"/>
        <end position="261"/>
    </location>
</feature>
<keyword evidence="9 11" id="KW-0238">DNA-binding</keyword>
<keyword evidence="5" id="KW-0378">Hydrolase</keyword>
<dbReference type="RefSeq" id="WP_012545683.1">
    <property type="nucleotide sequence ID" value="NC_011296.1"/>
</dbReference>
<dbReference type="InterPro" id="IPR008269">
    <property type="entry name" value="Lon_proteolytic"/>
</dbReference>
<feature type="region of interest" description="Lon-protease-like" evidence="11">
    <location>
        <begin position="355"/>
        <end position="458"/>
    </location>
</feature>
<dbReference type="Pfam" id="PF18073">
    <property type="entry name" value="Zn_ribbon_LapB"/>
    <property type="match status" value="1"/>
</dbReference>
<evidence type="ECO:0000256" key="8">
    <source>
        <dbReference type="ARBA" id="ARBA00023016"/>
    </source>
</evidence>
<evidence type="ECO:0000256" key="4">
    <source>
        <dbReference type="ARBA" id="ARBA00022771"/>
    </source>
</evidence>
<dbReference type="SMART" id="SM00382">
    <property type="entry name" value="AAA"/>
    <property type="match status" value="1"/>
</dbReference>
<evidence type="ECO:0000256" key="9">
    <source>
        <dbReference type="ARBA" id="ARBA00023125"/>
    </source>
</evidence>
<dbReference type="HOGENOM" id="CLU_018264_0_1_0"/>
<evidence type="ECO:0000256" key="7">
    <source>
        <dbReference type="ARBA" id="ARBA00022840"/>
    </source>
</evidence>
<evidence type="ECO:0000256" key="3">
    <source>
        <dbReference type="ARBA" id="ARBA00022763"/>
    </source>
</evidence>
<protein>
    <recommendedName>
        <fullName evidence="11 12">DNA repair protein RadA</fullName>
    </recommendedName>
</protein>
<evidence type="ECO:0000256" key="12">
    <source>
        <dbReference type="NCBIfam" id="TIGR00416"/>
    </source>
</evidence>
<dbReference type="PANTHER" id="PTHR32472:SF10">
    <property type="entry name" value="DNA REPAIR PROTEIN RADA-LIKE PROTEIN"/>
    <property type="match status" value="1"/>
</dbReference>
<evidence type="ECO:0000256" key="11">
    <source>
        <dbReference type="HAMAP-Rule" id="MF_01498"/>
    </source>
</evidence>
<comment type="function">
    <text evidence="13">DNA-dependent ATPase involved in processing of recombination intermediates, plays a role in repairing DNA breaks. Stimulates the branch migration of RecA-mediated strand transfer reactions, allowing the 3' invading strand to extend heteroduplex DNA faster. Binds ssDNA in the presence of ADP but not other nucleotides, has ATPase activity that is stimulated by ssDNA and various branched DNA structures, but inhibited by SSB. Does not have RecA's homology-searching function.</text>
</comment>
<accession>B5YGF5</accession>
<dbReference type="InterPro" id="IPR020568">
    <property type="entry name" value="Ribosomal_Su5_D2-typ_SF"/>
</dbReference>
<comment type="function">
    <text evidence="11">Plays a role in repairing double-strand DNA breaks, probably involving stabilizing or processing branched DNA or blocked replication forks.</text>
</comment>
<organism evidence="15 16">
    <name type="scientific">Thermodesulfovibrio yellowstonii (strain ATCC 51303 / DSM 11347 / YP87)</name>
    <dbReference type="NCBI Taxonomy" id="289376"/>
    <lineage>
        <taxon>Bacteria</taxon>
        <taxon>Pseudomonadati</taxon>
        <taxon>Nitrospirota</taxon>
        <taxon>Thermodesulfovibrionia</taxon>
        <taxon>Thermodesulfovibrionales</taxon>
        <taxon>Thermodesulfovibrionaceae</taxon>
        <taxon>Thermodesulfovibrio</taxon>
    </lineage>
</organism>
<dbReference type="GO" id="GO:0006508">
    <property type="term" value="P:proteolysis"/>
    <property type="evidence" value="ECO:0007669"/>
    <property type="project" value="InterPro"/>
</dbReference>
<dbReference type="KEGG" id="tye:THEYE_A1557"/>
<dbReference type="PATRIC" id="fig|289376.4.peg.1515"/>
<sequence length="458" mass="49849">MKPKLKRVFQCQSCGYISPKWIGKCPDCGAWNSFVEEVIEAESISKKAETARLKTLEDIQPVPISSIKITLSDRLSTGISELDRVLGGGVVRGSLVLIGGDPGIGKSTLLLQATDNLAKKYGRVLYVSGEESLTQIKLRAERLGAISENILLLSETLVEKILDWASEEELNALVVDSIQTVYTEEAMSAPGSVSQIRESATKFINFAKQKGIPVFLIGHVTKEGAIAGPRVLEHLVDTVLYFEGDRGYAYRILRSVKNRFGPTNEIGVFEMTGTGLIEVENPSLIFLSEHSQNSGSAITATIEGTRAILTEIQALVAPSNFGMPRRNFIGVDYQRVNLLVAVLEKRGRINLAGADIFVNVVGGLKITEPSSDLAVISAIVSSFRDIPLHEGMVIFGEVGLSGEIRAISQTEMRLKEASRIGMKHAIIPKSNLERLKEKFNLKIKGVGSINELIEIIGS</sequence>
<reference evidence="15 16" key="2">
    <citation type="journal article" date="2015" name="Genome Announc.">
        <title>Genome Sequence of the Sulfate-Reducing Thermophilic Bacterium Thermodesulfovibrio yellowstonii Strain DSM 11347T (Phylum Nitrospirae).</title>
        <authorList>
            <person name="Bhatnagar S."/>
            <person name="Badger J.H."/>
            <person name="Madupu R."/>
            <person name="Khouri H.M."/>
            <person name="O'Connor E.M."/>
            <person name="Robb F.T."/>
            <person name="Ward N.L."/>
            <person name="Eisen J.A."/>
        </authorList>
    </citation>
    <scope>NUCLEOTIDE SEQUENCE [LARGE SCALE GENOMIC DNA]</scope>
    <source>
        <strain evidence="16">ATCC 51303 / DSM 11347 / YP87</strain>
    </source>
</reference>
<comment type="domain">
    <text evidence="11">The middle region has homology to RecA with ATPase motifs including the RadA KNRFG motif, while the C-terminus is homologous to Lon protease.</text>
</comment>
<dbReference type="GO" id="GO:0005524">
    <property type="term" value="F:ATP binding"/>
    <property type="evidence" value="ECO:0007669"/>
    <property type="project" value="UniProtKB-UniRule"/>
</dbReference>
<evidence type="ECO:0000313" key="16">
    <source>
        <dbReference type="Proteomes" id="UP000000718"/>
    </source>
</evidence>
<dbReference type="HAMAP" id="MF_01498">
    <property type="entry name" value="RadA_bact"/>
    <property type="match status" value="1"/>
</dbReference>
<dbReference type="GO" id="GO:0003684">
    <property type="term" value="F:damaged DNA binding"/>
    <property type="evidence" value="ECO:0007669"/>
    <property type="project" value="InterPro"/>
</dbReference>
<keyword evidence="6 13" id="KW-0862">Zinc</keyword>
<dbReference type="FunCoup" id="B5YGF5">
    <property type="interactions" value="319"/>
</dbReference>
<name>B5YGF5_THEYD</name>
<dbReference type="SUPFAM" id="SSF54211">
    <property type="entry name" value="Ribosomal protein S5 domain 2-like"/>
    <property type="match status" value="1"/>
</dbReference>
<dbReference type="GO" id="GO:0004176">
    <property type="term" value="F:ATP-dependent peptidase activity"/>
    <property type="evidence" value="ECO:0007669"/>
    <property type="project" value="InterPro"/>
</dbReference>
<dbReference type="eggNOG" id="COG1066">
    <property type="taxonomic scope" value="Bacteria"/>
</dbReference>
<keyword evidence="4 13" id="KW-0863">Zinc-finger</keyword>
<evidence type="ECO:0000256" key="2">
    <source>
        <dbReference type="ARBA" id="ARBA00022741"/>
    </source>
</evidence>
<dbReference type="GO" id="GO:0000725">
    <property type="term" value="P:recombinational repair"/>
    <property type="evidence" value="ECO:0000318"/>
    <property type="project" value="GO_Central"/>
</dbReference>
<evidence type="ECO:0000256" key="10">
    <source>
        <dbReference type="ARBA" id="ARBA00023204"/>
    </source>
</evidence>
<dbReference type="GO" id="GO:0008270">
    <property type="term" value="F:zinc ion binding"/>
    <property type="evidence" value="ECO:0007669"/>
    <property type="project" value="UniProtKB-KW"/>
</dbReference>
<reference evidence="16" key="1">
    <citation type="submission" date="2008-08" db="EMBL/GenBank/DDBJ databases">
        <title>The complete genome sequence of Thermodesulfovibrio yellowstonii strain ATCC 51303 / DSM 11347 / YP87.</title>
        <authorList>
            <person name="Dodson R.J."/>
            <person name="Durkin A.S."/>
            <person name="Wu M."/>
            <person name="Eisen J."/>
            <person name="Sutton G."/>
        </authorList>
    </citation>
    <scope>NUCLEOTIDE SEQUENCE [LARGE SCALE GENOMIC DNA]</scope>
    <source>
        <strain evidence="16">ATCC 51303 / DSM 11347 / YP87</strain>
    </source>
</reference>
<dbReference type="InterPro" id="IPR027417">
    <property type="entry name" value="P-loop_NTPase"/>
</dbReference>
<dbReference type="EMBL" id="CP001147">
    <property type="protein sequence ID" value="ACI20955.1"/>
    <property type="molecule type" value="Genomic_DNA"/>
</dbReference>
<dbReference type="OrthoDB" id="9803906at2"/>
<dbReference type="InterPro" id="IPR004504">
    <property type="entry name" value="DNA_repair_RadA"/>
</dbReference>
<dbReference type="Gene3D" id="3.40.50.300">
    <property type="entry name" value="P-loop containing nucleotide triphosphate hydrolases"/>
    <property type="match status" value="1"/>
</dbReference>
<proteinExistence type="inferred from homology"/>
<dbReference type="PRINTS" id="PR01874">
    <property type="entry name" value="DNAREPAIRADA"/>
</dbReference>
<dbReference type="SUPFAM" id="SSF52540">
    <property type="entry name" value="P-loop containing nucleoside triphosphate hydrolases"/>
    <property type="match status" value="1"/>
</dbReference>
<dbReference type="InParanoid" id="B5YGF5"/>
<dbReference type="PROSITE" id="PS50162">
    <property type="entry name" value="RECA_2"/>
    <property type="match status" value="1"/>
</dbReference>
<evidence type="ECO:0000256" key="1">
    <source>
        <dbReference type="ARBA" id="ARBA00022723"/>
    </source>
</evidence>
<keyword evidence="3 11" id="KW-0227">DNA damage</keyword>
<evidence type="ECO:0000256" key="13">
    <source>
        <dbReference type="RuleBase" id="RU003555"/>
    </source>
</evidence>
<keyword evidence="7 11" id="KW-0067">ATP-binding</keyword>
<dbReference type="InterPro" id="IPR014721">
    <property type="entry name" value="Ribsml_uS5_D2-typ_fold_subgr"/>
</dbReference>
<dbReference type="Pfam" id="PF05362">
    <property type="entry name" value="Lon_C"/>
    <property type="match status" value="1"/>
</dbReference>
<evidence type="ECO:0000256" key="5">
    <source>
        <dbReference type="ARBA" id="ARBA00022801"/>
    </source>
</evidence>
<keyword evidence="16" id="KW-1185">Reference proteome</keyword>
<evidence type="ECO:0000259" key="14">
    <source>
        <dbReference type="PROSITE" id="PS50162"/>
    </source>
</evidence>
<keyword evidence="1 11" id="KW-0479">Metal-binding</keyword>
<keyword evidence="2 11" id="KW-0547">Nucleotide-binding</keyword>
<dbReference type="PANTHER" id="PTHR32472">
    <property type="entry name" value="DNA REPAIR PROTEIN RADA"/>
    <property type="match status" value="1"/>
</dbReference>
<dbReference type="EnsemblBacteria" id="ACI20955">
    <property type="protein sequence ID" value="ACI20955"/>
    <property type="gene ID" value="THEYE_A1557"/>
</dbReference>
<dbReference type="FunFam" id="3.30.230.10:FF:000053">
    <property type="entry name" value="DNA repair protein radA isogeny"/>
    <property type="match status" value="1"/>
</dbReference>
<feature type="domain" description="RecA family profile 1" evidence="14">
    <location>
        <begin position="71"/>
        <end position="220"/>
    </location>
</feature>
<dbReference type="STRING" id="289376.THEYE_A1557"/>
<evidence type="ECO:0000313" key="15">
    <source>
        <dbReference type="EMBL" id="ACI20955.1"/>
    </source>
</evidence>
<dbReference type="AlphaFoldDB" id="B5YGF5"/>
<comment type="similarity">
    <text evidence="11 13">Belongs to the RecA family. RadA subfamily.</text>
</comment>
<dbReference type="Proteomes" id="UP000000718">
    <property type="component" value="Chromosome"/>
</dbReference>
<evidence type="ECO:0000256" key="6">
    <source>
        <dbReference type="ARBA" id="ARBA00022833"/>
    </source>
</evidence>
<feature type="binding site" evidence="11">
    <location>
        <begin position="100"/>
        <end position="107"/>
    </location>
    <ligand>
        <name>ATP</name>
        <dbReference type="ChEBI" id="CHEBI:30616"/>
    </ligand>
</feature>
<keyword evidence="10 11" id="KW-0234">DNA repair</keyword>
<dbReference type="GO" id="GO:0004252">
    <property type="term" value="F:serine-type endopeptidase activity"/>
    <property type="evidence" value="ECO:0007669"/>
    <property type="project" value="InterPro"/>
</dbReference>
<dbReference type="InterPro" id="IPR041166">
    <property type="entry name" value="Rubredoxin_2"/>
</dbReference>
<dbReference type="CDD" id="cd01121">
    <property type="entry name" value="RadA_SMS_N"/>
    <property type="match status" value="1"/>
</dbReference>
<dbReference type="NCBIfam" id="TIGR00416">
    <property type="entry name" value="sms"/>
    <property type="match status" value="1"/>
</dbReference>
<gene>
    <name evidence="11 15" type="primary">radA</name>
    <name evidence="15" type="ordered locus">THEYE_A1557</name>
</gene>
<dbReference type="GO" id="GO:0140664">
    <property type="term" value="F:ATP-dependent DNA damage sensor activity"/>
    <property type="evidence" value="ECO:0007669"/>
    <property type="project" value="InterPro"/>
</dbReference>